<feature type="binding site" description="axial binding residue" evidence="13">
    <location>
        <position position="403"/>
    </location>
    <ligand>
        <name>heme</name>
        <dbReference type="ChEBI" id="CHEBI:30413"/>
    </ligand>
    <ligandPart>
        <name>Fe</name>
        <dbReference type="ChEBI" id="CHEBI:18248"/>
    </ligandPart>
</feature>
<name>A0A8D8LYE8_9HEMI</name>
<evidence type="ECO:0000256" key="9">
    <source>
        <dbReference type="ARBA" id="ARBA00023002"/>
    </source>
</evidence>
<dbReference type="GO" id="GO:0004497">
    <property type="term" value="F:monooxygenase activity"/>
    <property type="evidence" value="ECO:0007669"/>
    <property type="project" value="UniProtKB-KW"/>
</dbReference>
<evidence type="ECO:0000256" key="3">
    <source>
        <dbReference type="ARBA" id="ARBA00004406"/>
    </source>
</evidence>
<evidence type="ECO:0000256" key="1">
    <source>
        <dbReference type="ARBA" id="ARBA00001971"/>
    </source>
</evidence>
<dbReference type="PRINTS" id="PR00463">
    <property type="entry name" value="EP450I"/>
</dbReference>
<keyword evidence="8" id="KW-0492">Microsome</keyword>
<accession>A0A8D8LYE8</accession>
<dbReference type="GO" id="GO:0016705">
    <property type="term" value="F:oxidoreductase activity, acting on paired donors, with incorporation or reduction of molecular oxygen"/>
    <property type="evidence" value="ECO:0007669"/>
    <property type="project" value="InterPro"/>
</dbReference>
<keyword evidence="11 14" id="KW-0503">Monooxygenase</keyword>
<dbReference type="PRINTS" id="PR00385">
    <property type="entry name" value="P450"/>
</dbReference>
<keyword evidence="12" id="KW-0472">Membrane</keyword>
<dbReference type="AlphaFoldDB" id="A0A8D8LYE8"/>
<dbReference type="Pfam" id="PF00067">
    <property type="entry name" value="p450"/>
    <property type="match status" value="2"/>
</dbReference>
<evidence type="ECO:0000256" key="11">
    <source>
        <dbReference type="ARBA" id="ARBA00023033"/>
    </source>
</evidence>
<sequence>MLKGQIEIFFDEANILADKMFPMAKSGNAFESSCCVDVAALSTLVRTVFGVDLAIQIQHGLEHPYIHAVETSFQIVTERLCKPWLWFFFGYKERLRDCQTNQKQFIGDILNEIKRRMAIETDLDTDINLNRHQEKTMNEEVIGKNTKFSQHDNDKTCERKKGEISKDLYEEMHSDMSNTNENNEMRTTNNEISNEDEQINQRKLSFVERILRGHRVDGNTDTATNITEKRLRQEMNGITTAGFDTVKITMAIILNMLAIHPEIQDKVSIRITMAIILNMLAMHPEIQDKVYDEIHTVCGDRIDTAPTYDQIMSFSLLTRVIKETVRLFPAASFIARSSPHDIQCGGYTLPAGASFVVFIYGIHRDPQLWPNPHQFDPDRFLPAATVQRNPHAFLPFSLGARNCIGYKYAMIYLKTTLSTVLRRYRVLPGDRCRTEADIRFEFGLTLRLLPGNDIRLEIRRPSPL</sequence>
<dbReference type="InterPro" id="IPR050196">
    <property type="entry name" value="Cytochrome_P450_Monoox"/>
</dbReference>
<keyword evidence="6 13" id="KW-0479">Metal-binding</keyword>
<evidence type="ECO:0000256" key="8">
    <source>
        <dbReference type="ARBA" id="ARBA00022848"/>
    </source>
</evidence>
<dbReference type="SUPFAM" id="SSF48264">
    <property type="entry name" value="Cytochrome P450"/>
    <property type="match status" value="2"/>
</dbReference>
<organism evidence="15">
    <name type="scientific">Cacopsylla melanoneura</name>
    <dbReference type="NCBI Taxonomy" id="428564"/>
    <lineage>
        <taxon>Eukaryota</taxon>
        <taxon>Metazoa</taxon>
        <taxon>Ecdysozoa</taxon>
        <taxon>Arthropoda</taxon>
        <taxon>Hexapoda</taxon>
        <taxon>Insecta</taxon>
        <taxon>Pterygota</taxon>
        <taxon>Neoptera</taxon>
        <taxon>Paraneoptera</taxon>
        <taxon>Hemiptera</taxon>
        <taxon>Sternorrhyncha</taxon>
        <taxon>Psylloidea</taxon>
        <taxon>Psyllidae</taxon>
        <taxon>Psyllinae</taxon>
        <taxon>Cacopsylla</taxon>
    </lineage>
</organism>
<comment type="subcellular location">
    <subcellularLocation>
        <location evidence="3">Endoplasmic reticulum membrane</location>
        <topology evidence="3">Peripheral membrane protein</topology>
    </subcellularLocation>
    <subcellularLocation>
        <location evidence="2">Microsome membrane</location>
        <topology evidence="2">Peripheral membrane protein</topology>
    </subcellularLocation>
</comment>
<dbReference type="InterPro" id="IPR017972">
    <property type="entry name" value="Cyt_P450_CS"/>
</dbReference>
<reference evidence="15" key="1">
    <citation type="submission" date="2021-05" db="EMBL/GenBank/DDBJ databases">
        <authorList>
            <person name="Alioto T."/>
            <person name="Alioto T."/>
            <person name="Gomez Garrido J."/>
        </authorList>
    </citation>
    <scope>NUCLEOTIDE SEQUENCE</scope>
</reference>
<evidence type="ECO:0000256" key="13">
    <source>
        <dbReference type="PIRSR" id="PIRSR602401-1"/>
    </source>
</evidence>
<keyword evidence="7" id="KW-0256">Endoplasmic reticulum</keyword>
<evidence type="ECO:0000256" key="5">
    <source>
        <dbReference type="ARBA" id="ARBA00022617"/>
    </source>
</evidence>
<dbReference type="GO" id="GO:0020037">
    <property type="term" value="F:heme binding"/>
    <property type="evidence" value="ECO:0007669"/>
    <property type="project" value="InterPro"/>
</dbReference>
<evidence type="ECO:0000256" key="2">
    <source>
        <dbReference type="ARBA" id="ARBA00004174"/>
    </source>
</evidence>
<dbReference type="InterPro" id="IPR002401">
    <property type="entry name" value="Cyt_P450_E_grp-I"/>
</dbReference>
<evidence type="ECO:0000313" key="15">
    <source>
        <dbReference type="EMBL" id="CAG6617323.1"/>
    </source>
</evidence>
<evidence type="ECO:0000256" key="12">
    <source>
        <dbReference type="ARBA" id="ARBA00023136"/>
    </source>
</evidence>
<dbReference type="PANTHER" id="PTHR24291">
    <property type="entry name" value="CYTOCHROME P450 FAMILY 4"/>
    <property type="match status" value="1"/>
</dbReference>
<dbReference type="InterPro" id="IPR036396">
    <property type="entry name" value="Cyt_P450_sf"/>
</dbReference>
<dbReference type="EMBL" id="HBUF01038465">
    <property type="protein sequence ID" value="CAG6617323.1"/>
    <property type="molecule type" value="Transcribed_RNA"/>
</dbReference>
<dbReference type="Gene3D" id="1.10.630.10">
    <property type="entry name" value="Cytochrome P450"/>
    <property type="match status" value="2"/>
</dbReference>
<evidence type="ECO:0000256" key="4">
    <source>
        <dbReference type="ARBA" id="ARBA00010617"/>
    </source>
</evidence>
<keyword evidence="9 14" id="KW-0560">Oxidoreductase</keyword>
<keyword evidence="5 13" id="KW-0349">Heme</keyword>
<evidence type="ECO:0000256" key="10">
    <source>
        <dbReference type="ARBA" id="ARBA00023004"/>
    </source>
</evidence>
<dbReference type="PANTHER" id="PTHR24291:SF189">
    <property type="entry name" value="CYTOCHROME P450 4C3-RELATED"/>
    <property type="match status" value="1"/>
</dbReference>
<keyword evidence="10 13" id="KW-0408">Iron</keyword>
<dbReference type="InterPro" id="IPR001128">
    <property type="entry name" value="Cyt_P450"/>
</dbReference>
<comment type="similarity">
    <text evidence="4 14">Belongs to the cytochrome P450 family.</text>
</comment>
<evidence type="ECO:0000256" key="14">
    <source>
        <dbReference type="RuleBase" id="RU000461"/>
    </source>
</evidence>
<evidence type="ECO:0000256" key="6">
    <source>
        <dbReference type="ARBA" id="ARBA00022723"/>
    </source>
</evidence>
<dbReference type="PROSITE" id="PS00086">
    <property type="entry name" value="CYTOCHROME_P450"/>
    <property type="match status" value="1"/>
</dbReference>
<evidence type="ECO:0000256" key="7">
    <source>
        <dbReference type="ARBA" id="ARBA00022824"/>
    </source>
</evidence>
<proteinExistence type="inferred from homology"/>
<comment type="cofactor">
    <cofactor evidence="1 13">
        <name>heme</name>
        <dbReference type="ChEBI" id="CHEBI:30413"/>
    </cofactor>
</comment>
<dbReference type="GO" id="GO:0005506">
    <property type="term" value="F:iron ion binding"/>
    <property type="evidence" value="ECO:0007669"/>
    <property type="project" value="InterPro"/>
</dbReference>
<protein>
    <submittedName>
        <fullName evidence="15">Cytochrome P450 4g1</fullName>
    </submittedName>
</protein>